<dbReference type="GO" id="GO:0003824">
    <property type="term" value="F:catalytic activity"/>
    <property type="evidence" value="ECO:0007669"/>
    <property type="project" value="InterPro"/>
</dbReference>
<feature type="compositionally biased region" description="Polar residues" evidence="1">
    <location>
        <begin position="589"/>
        <end position="599"/>
    </location>
</feature>
<dbReference type="SUPFAM" id="SSF56219">
    <property type="entry name" value="DNase I-like"/>
    <property type="match status" value="1"/>
</dbReference>
<gene>
    <name evidence="3" type="ORF">Acr_07g0016920</name>
</gene>
<feature type="region of interest" description="Disordered" evidence="1">
    <location>
        <begin position="589"/>
        <end position="627"/>
    </location>
</feature>
<dbReference type="InterPro" id="IPR036691">
    <property type="entry name" value="Endo/exonu/phosph_ase_sf"/>
</dbReference>
<dbReference type="Pfam" id="PF13966">
    <property type="entry name" value="zf-RVT"/>
    <property type="match status" value="1"/>
</dbReference>
<feature type="region of interest" description="Disordered" evidence="1">
    <location>
        <begin position="257"/>
        <end position="297"/>
    </location>
</feature>
<dbReference type="Proteomes" id="UP000585474">
    <property type="component" value="Unassembled WGS sequence"/>
</dbReference>
<dbReference type="InterPro" id="IPR043502">
    <property type="entry name" value="DNA/RNA_pol_sf"/>
</dbReference>
<dbReference type="EMBL" id="BJWL01000007">
    <property type="protein sequence ID" value="GFY91496.1"/>
    <property type="molecule type" value="Genomic_DNA"/>
</dbReference>
<dbReference type="Gene3D" id="3.60.10.10">
    <property type="entry name" value="Endonuclease/exonuclease/phosphatase"/>
    <property type="match status" value="1"/>
</dbReference>
<feature type="domain" description="Reverse transcriptase" evidence="2">
    <location>
        <begin position="1227"/>
        <end position="1506"/>
    </location>
</feature>
<sequence>MGGGSLASANSRNKCDQLRPKLEREALKVLSPYGDSSASVHCLSSSPHLSIFKETHPWSVNRFEYTDVFQSILNQLLKIQIFGLRYKRRPKRRSFLGSILQRSRGFLKAQSSGASLCALAVHMLPWVAITESSKVLGLLRAQISGSKLLLGHIFVEDSKLVLYLINAFWKMGKEKHRSKKGVATKPANTVVTETGVQRQNGQGGHGTSPFIAMALPPNSSENGGLIAKYVTEGYSESFEDIPEVESNDMAPSLVEVSEGAELEEESVSASRTLGDEDSASTQGVCQNANKIQGTDPKETAGLVEAKGRSGPTQGAGKQSYASLFENNRRPSLGSQLDQIETGDGPIPIEAEEVQDTWNPWKHCLVGYFGGRFPGKMALNQIVTAWKVPVKVHHHSSGWIMFQFEKRYLPMEYWNPRIFGKICTRLGKPIHMDKMTTYKERVSFARCLVEIDMEKDLPQAVMLKLPDGEIIEQPIFYENLPRFCKHCKLMGHSDAGCGANKNKPKNKQVEANKTAEVSNVEQLEQGTSVVATTNQTVHQIKRGKAEWVQVQNKTTNIQSGGRNAKPAINLELGNKFVALTAVDEQPQAQEVGSVQIQSNPEKQKTKIGEGQETNQIKQGNPLTGQSESRNNVLNGVQIQFSRSSLDQTQHNFNRSRGQVGGAGYIHQANQASNELKIRSHQNPKFQSGISAADQKKITSQIIRKAASVSTEAATVSTAPSRLETSQSFTSPCPPPSMAKGEEEEKKKESTQKMQTGRAGNQAQMVNGILEYSRKNNVDIMGILETKLKDQRTRDVVNHKFRRWVKWDNCQHHPNGRIMILWKADKVDLQILECSEQVIHCLAVCKVTNSKFSVSFVYAFNTIVGRRSLWTNLDRFNETLTDPWMVLGDFNNVLNIDERSNGHPVTQYEIKDFQQCCNKWGLTDMVYSGAHLTWTNNTTWCKLDRAMINYKWISDGLRAHAHFGFPGKLSDHSPCLVSLFDNSIQGVRPFKFFNMWTVHEDFQRIVWETQIYGSAMFRLCRKLKLLKEPLKELNKKHFSHISARAAAAEENLYDLQQRLHDNTADVTLQDQMMKAKQTAFKLAEAERSFCSQQLAKMKYPKDSDKGSKYFHDLIKSNRNKSQIVSISLSDGSRSTSQQQVNESFIEFYKNLLGSSSDCSAIDISILMNGKLVDDGQATELMRAITDKEIKESLFSIGDDKAPGPDGYSAHFFKRAWNIVGTEFCEAVKEFFSSGQILKQMNHSMIALVPKSCNASKVEEFRPIACCNVSYKVISKILAGRLSVILPNLIDSAQAAFVQGRSMVENIYLVQELLFRYGWSMISPRCIMKIDLRKAFDTINWAFVKEVLMGLGFPNLFVGWIMQCISTTSYSISINGSMHGFFKGYQGIRQGDPISPFLFVLCLEYLSRSLNQLKDNQDFNFHPRCKDLNITHLAFADDLILFSRGDVDSESQGKTLRVSSLYQVLLWQGRLPFRYLGLPVSSTKLTIAQFQPFTDRISGHLNTWTSLKLSYAGRCELISSVLQGVECFWLASLPIPTGIRERLIRMCRNFLWGGKCFVSKKPLVAWDSICLPKMEGEHLDMGIHWEETRFSNDETNALYPRYKIFAMEGSMQAVSNRMGQWVLEGRFRSKLAYEFFRPRREIITWPKMVWSSCLMPKHSFILWLGLKDRLLTRDKIQEFSEDKSCPLCTNLDESVDHLFFQCNVAKQVWLCVKQWLGISRSMSTLKAAAKWIFKEARGTGIQAKAKKIGLACAVYYIWEARNERIFEGNLIVLYLNRPIHSLFLGDGCCGFCSENLVMCCGLSPDMFIGVVILLMWLRSSWASSIPLAFVGISLWVGVSVSWAVAGWSCFDVASRWLINYVCWFALADGGGSDLFLLDCCCPCCWFALVLGCCPLVPISIAVDASCCRADTGMMLSGASGFGCYLPEGALDLPDH</sequence>
<dbReference type="SUPFAM" id="SSF56672">
    <property type="entry name" value="DNA/RNA polymerases"/>
    <property type="match status" value="1"/>
</dbReference>
<dbReference type="PANTHER" id="PTHR33116:SF66">
    <property type="entry name" value="REVERSE TRANSCRIPTASE ZINC-BINDING DOMAIN-CONTAINING PROTEIN"/>
    <property type="match status" value="1"/>
</dbReference>
<evidence type="ECO:0000256" key="1">
    <source>
        <dbReference type="SAM" id="MobiDB-lite"/>
    </source>
</evidence>
<evidence type="ECO:0000259" key="2">
    <source>
        <dbReference type="PROSITE" id="PS50878"/>
    </source>
</evidence>
<protein>
    <recommendedName>
        <fullName evidence="2">Reverse transcriptase domain-containing protein</fullName>
    </recommendedName>
</protein>
<dbReference type="InterPro" id="IPR000477">
    <property type="entry name" value="RT_dom"/>
</dbReference>
<reference evidence="3 4" key="1">
    <citation type="submission" date="2019-07" db="EMBL/GenBank/DDBJ databases">
        <title>De Novo Assembly of kiwifruit Actinidia rufa.</title>
        <authorList>
            <person name="Sugita-Konishi S."/>
            <person name="Sato K."/>
            <person name="Mori E."/>
            <person name="Abe Y."/>
            <person name="Kisaki G."/>
            <person name="Hamano K."/>
            <person name="Suezawa K."/>
            <person name="Otani M."/>
            <person name="Fukuda T."/>
            <person name="Manabe T."/>
            <person name="Gomi K."/>
            <person name="Tabuchi M."/>
            <person name="Akimitsu K."/>
            <person name="Kataoka I."/>
        </authorList>
    </citation>
    <scope>NUCLEOTIDE SEQUENCE [LARGE SCALE GENOMIC DNA]</scope>
    <source>
        <strain evidence="4">cv. Fuchu</strain>
    </source>
</reference>
<dbReference type="InterPro" id="IPR026960">
    <property type="entry name" value="RVT-Znf"/>
</dbReference>
<dbReference type="InterPro" id="IPR005135">
    <property type="entry name" value="Endo/exonuclease/phosphatase"/>
</dbReference>
<comment type="caution">
    <text evidence="3">The sequence shown here is derived from an EMBL/GenBank/DDBJ whole genome shotgun (WGS) entry which is preliminary data.</text>
</comment>
<organism evidence="3 4">
    <name type="scientific">Actinidia rufa</name>
    <dbReference type="NCBI Taxonomy" id="165716"/>
    <lineage>
        <taxon>Eukaryota</taxon>
        <taxon>Viridiplantae</taxon>
        <taxon>Streptophyta</taxon>
        <taxon>Embryophyta</taxon>
        <taxon>Tracheophyta</taxon>
        <taxon>Spermatophyta</taxon>
        <taxon>Magnoliopsida</taxon>
        <taxon>eudicotyledons</taxon>
        <taxon>Gunneridae</taxon>
        <taxon>Pentapetalae</taxon>
        <taxon>asterids</taxon>
        <taxon>Ericales</taxon>
        <taxon>Actinidiaceae</taxon>
        <taxon>Actinidia</taxon>
    </lineage>
</organism>
<evidence type="ECO:0000313" key="3">
    <source>
        <dbReference type="EMBL" id="GFY91496.1"/>
    </source>
</evidence>
<name>A0A7J0EZ84_9ERIC</name>
<accession>A0A7J0EZ84</accession>
<dbReference type="CDD" id="cd01650">
    <property type="entry name" value="RT_nLTR_like"/>
    <property type="match status" value="1"/>
</dbReference>
<keyword evidence="4" id="KW-1185">Reference proteome</keyword>
<feature type="compositionally biased region" description="Basic and acidic residues" evidence="1">
    <location>
        <begin position="738"/>
        <end position="749"/>
    </location>
</feature>
<dbReference type="PANTHER" id="PTHR33116">
    <property type="entry name" value="REVERSE TRANSCRIPTASE ZINC-BINDING DOMAIN-CONTAINING PROTEIN-RELATED-RELATED"/>
    <property type="match status" value="1"/>
</dbReference>
<proteinExistence type="predicted"/>
<dbReference type="OrthoDB" id="1938625at2759"/>
<feature type="region of interest" description="Disordered" evidence="1">
    <location>
        <begin position="708"/>
        <end position="758"/>
    </location>
</feature>
<evidence type="ECO:0000313" key="4">
    <source>
        <dbReference type="Proteomes" id="UP000585474"/>
    </source>
</evidence>
<dbReference type="PROSITE" id="PS50878">
    <property type="entry name" value="RT_POL"/>
    <property type="match status" value="1"/>
</dbReference>
<feature type="compositionally biased region" description="Polar residues" evidence="1">
    <location>
        <begin position="279"/>
        <end position="292"/>
    </location>
</feature>
<dbReference type="Pfam" id="PF03372">
    <property type="entry name" value="Exo_endo_phos"/>
    <property type="match status" value="1"/>
</dbReference>
<feature type="compositionally biased region" description="Polar residues" evidence="1">
    <location>
        <begin position="610"/>
        <end position="627"/>
    </location>
</feature>
<dbReference type="Pfam" id="PF00078">
    <property type="entry name" value="RVT_1"/>
    <property type="match status" value="1"/>
</dbReference>
<feature type="compositionally biased region" description="Low complexity" evidence="1">
    <location>
        <begin position="708"/>
        <end position="717"/>
    </location>
</feature>